<proteinExistence type="predicted"/>
<organism evidence="2 3">
    <name type="scientific">Sphingomonas parapaucimobilis NBRC 15100</name>
    <dbReference type="NCBI Taxonomy" id="1219049"/>
    <lineage>
        <taxon>Bacteria</taxon>
        <taxon>Pseudomonadati</taxon>
        <taxon>Pseudomonadota</taxon>
        <taxon>Alphaproteobacteria</taxon>
        <taxon>Sphingomonadales</taxon>
        <taxon>Sphingomonadaceae</taxon>
        <taxon>Sphingomonas</taxon>
    </lineage>
</organism>
<evidence type="ECO:0000313" key="3">
    <source>
        <dbReference type="Proteomes" id="UP000032305"/>
    </source>
</evidence>
<dbReference type="Proteomes" id="UP000032305">
    <property type="component" value="Unassembled WGS sequence"/>
</dbReference>
<dbReference type="AlphaFoldDB" id="A0A0A1W834"/>
<name>A0A0A1W834_9SPHN</name>
<dbReference type="EMBL" id="BBPI01000067">
    <property type="protein sequence ID" value="GAM01625.1"/>
    <property type="molecule type" value="Genomic_DNA"/>
</dbReference>
<evidence type="ECO:0000256" key="1">
    <source>
        <dbReference type="SAM" id="Phobius"/>
    </source>
</evidence>
<keyword evidence="1" id="KW-0472">Membrane</keyword>
<keyword evidence="1" id="KW-0812">Transmembrane</keyword>
<protein>
    <submittedName>
        <fullName evidence="2">Uncharacterized protein</fullName>
    </submittedName>
</protein>
<gene>
    <name evidence="2" type="ORF">SP5_067_00380</name>
</gene>
<accession>A0A0A1W834</accession>
<evidence type="ECO:0000313" key="2">
    <source>
        <dbReference type="EMBL" id="GAM01625.1"/>
    </source>
</evidence>
<comment type="caution">
    <text evidence="2">The sequence shown here is derived from an EMBL/GenBank/DDBJ whole genome shotgun (WGS) entry which is preliminary data.</text>
</comment>
<feature type="transmembrane region" description="Helical" evidence="1">
    <location>
        <begin position="25"/>
        <end position="48"/>
    </location>
</feature>
<keyword evidence="3" id="KW-1185">Reference proteome</keyword>
<keyword evidence="1" id="KW-1133">Transmembrane helix</keyword>
<reference evidence="2 3" key="1">
    <citation type="submission" date="2014-11" db="EMBL/GenBank/DDBJ databases">
        <title>Whole genome shotgun sequence of Sphingomonas parapaucimobilis NBRC 15100.</title>
        <authorList>
            <person name="Katano-Makiyama Y."/>
            <person name="Hosoyama A."/>
            <person name="Hashimoto M."/>
            <person name="Hosoyama Y."/>
            <person name="Noguchi M."/>
            <person name="Numata M."/>
            <person name="Tsuchikane K."/>
            <person name="Hirakata S."/>
            <person name="Uohara A."/>
            <person name="Shimodaira J."/>
            <person name="Ohji S."/>
            <person name="Ichikawa N."/>
            <person name="Kimura A."/>
            <person name="Yamazoe A."/>
            <person name="Fujita N."/>
        </authorList>
    </citation>
    <scope>NUCLEOTIDE SEQUENCE [LARGE SCALE GENOMIC DNA]</scope>
    <source>
        <strain evidence="2 3">NBRC 15100</strain>
    </source>
</reference>
<sequence length="97" mass="9903">MVPVAAGVGVAGAIGAAWPGAAGAVWAGAGCIGVVCGAVWAMAALAPVRAVADTRMAKVFNIKSILPFFWRRSGIASRRMVKGRPAVPEAKRPSCRE</sequence>